<dbReference type="EMBL" id="JAOYFB010000039">
    <property type="protein sequence ID" value="KAK4030235.1"/>
    <property type="molecule type" value="Genomic_DNA"/>
</dbReference>
<protein>
    <recommendedName>
        <fullName evidence="6">PPM-type phosphatase domain-containing protein</fullName>
    </recommendedName>
</protein>
<evidence type="ECO:0000313" key="8">
    <source>
        <dbReference type="Proteomes" id="UP001234178"/>
    </source>
</evidence>
<keyword evidence="2 4" id="KW-0378">Hydrolase</keyword>
<dbReference type="PANTHER" id="PTHR13832:SF354">
    <property type="entry name" value="GM14138P"/>
    <property type="match status" value="1"/>
</dbReference>
<dbReference type="InterPro" id="IPR001932">
    <property type="entry name" value="PPM-type_phosphatase-like_dom"/>
</dbReference>
<gene>
    <name evidence="7" type="ORF">OUZ56_023222</name>
</gene>
<feature type="domain" description="PPM-type phosphatase" evidence="6">
    <location>
        <begin position="155"/>
        <end position="507"/>
    </location>
</feature>
<dbReference type="PROSITE" id="PS51746">
    <property type="entry name" value="PPM_2"/>
    <property type="match status" value="1"/>
</dbReference>
<evidence type="ECO:0000256" key="4">
    <source>
        <dbReference type="RuleBase" id="RU003465"/>
    </source>
</evidence>
<proteinExistence type="inferred from homology"/>
<keyword evidence="8" id="KW-1185">Reference proteome</keyword>
<organism evidence="7 8">
    <name type="scientific">Daphnia magna</name>
    <dbReference type="NCBI Taxonomy" id="35525"/>
    <lineage>
        <taxon>Eukaryota</taxon>
        <taxon>Metazoa</taxon>
        <taxon>Ecdysozoa</taxon>
        <taxon>Arthropoda</taxon>
        <taxon>Crustacea</taxon>
        <taxon>Branchiopoda</taxon>
        <taxon>Diplostraca</taxon>
        <taxon>Cladocera</taxon>
        <taxon>Anomopoda</taxon>
        <taxon>Daphniidae</taxon>
        <taxon>Daphnia</taxon>
    </lineage>
</organism>
<feature type="compositionally biased region" description="Basic and acidic residues" evidence="5">
    <location>
        <begin position="134"/>
        <end position="146"/>
    </location>
</feature>
<dbReference type="InterPro" id="IPR000222">
    <property type="entry name" value="PP2C_BS"/>
</dbReference>
<dbReference type="SMART" id="SM00332">
    <property type="entry name" value="PP2Cc"/>
    <property type="match status" value="1"/>
</dbReference>
<dbReference type="Gene3D" id="3.60.40.10">
    <property type="entry name" value="PPM-type phosphatase domain"/>
    <property type="match status" value="1"/>
</dbReference>
<dbReference type="Proteomes" id="UP001234178">
    <property type="component" value="Unassembled WGS sequence"/>
</dbReference>
<accession>A0ABR0AYM1</accession>
<comment type="caution">
    <text evidence="7">The sequence shown here is derived from an EMBL/GenBank/DDBJ whole genome shotgun (WGS) entry which is preliminary data.</text>
</comment>
<dbReference type="InterPro" id="IPR015655">
    <property type="entry name" value="PP2C"/>
</dbReference>
<feature type="region of interest" description="Disordered" evidence="5">
    <location>
        <begin position="543"/>
        <end position="567"/>
    </location>
</feature>
<evidence type="ECO:0000256" key="3">
    <source>
        <dbReference type="ARBA" id="ARBA00022912"/>
    </source>
</evidence>
<evidence type="ECO:0000256" key="2">
    <source>
        <dbReference type="ARBA" id="ARBA00022801"/>
    </source>
</evidence>
<dbReference type="PROSITE" id="PS01032">
    <property type="entry name" value="PPM_1"/>
    <property type="match status" value="1"/>
</dbReference>
<comment type="similarity">
    <text evidence="4">Belongs to the PP2C family.</text>
</comment>
<evidence type="ECO:0000313" key="7">
    <source>
        <dbReference type="EMBL" id="KAK4030235.1"/>
    </source>
</evidence>
<evidence type="ECO:0000259" key="6">
    <source>
        <dbReference type="PROSITE" id="PS51746"/>
    </source>
</evidence>
<dbReference type="Pfam" id="PF00481">
    <property type="entry name" value="PP2C"/>
    <property type="match status" value="2"/>
</dbReference>
<keyword evidence="1" id="KW-0479">Metal-binding</keyword>
<evidence type="ECO:0000256" key="1">
    <source>
        <dbReference type="ARBA" id="ARBA00022723"/>
    </source>
</evidence>
<dbReference type="SUPFAM" id="SSF81606">
    <property type="entry name" value="PP2C-like"/>
    <property type="match status" value="1"/>
</dbReference>
<dbReference type="CDD" id="cd00143">
    <property type="entry name" value="PP2Cc"/>
    <property type="match status" value="1"/>
</dbReference>
<sequence>MSVELFTSSLSHLFHYRPFLVTRIVSAMLNKFKNAFFSVVNNLDATSTDKNNDIGPNGEPKLPLKFPYSRPHFLQLNGEDEIQVAGDHAIRPIIVPRDITKIPWNSGYAEAVNAGKSLRNEDQARIHVGYLERRHSDNGHSAETTEFHTPPSTPEKDSTTQRPRQRIPYAYFALFDGHAGTGAAISAANELHCILHDKLMDVIHHLLPPTDTGECAQNGRNQVLWFPEREISVESFIVGALEATFHEMDNLIAEDRFVYRVTGGCTVVVSLFICGKLFVSNAGDSRAVLCRGRKAFPLSNDFTPETERQRIRKLAALQPELLGGEYTALDFSRRPNRRDIGQRLLYREPHMTGWAYKTVTPEDLKFPVVYGEGKRSRVLATIGVTRGFGDHDLRAPNSNILIKPFLSSQPEVRIVDIEKEAIYETDVLVMGTDGLWDVTSNERVAESVQRSLEQFPIEDSARYRYRFTSAAQDLVMCSRGKLNERSWRTADSKSATIDDISVFVIPLAAYKEEYLRWKLEMESHTLRPETKAADIPVNEPVGSLSTVSVGNQPGRMTEPANTNGTPAVNETALSDPSLDAVSVEKDEGIVVMEEEAAVVTTADSALPLNEAVDPLQIPADGAAGLENNESNSKKKTTDSNIIRFFSSSELGDLCFQ</sequence>
<keyword evidence="3 4" id="KW-0904">Protein phosphatase</keyword>
<dbReference type="InterPro" id="IPR036457">
    <property type="entry name" value="PPM-type-like_dom_sf"/>
</dbReference>
<evidence type="ECO:0000256" key="5">
    <source>
        <dbReference type="SAM" id="MobiDB-lite"/>
    </source>
</evidence>
<reference evidence="7 8" key="1">
    <citation type="journal article" date="2023" name="Nucleic Acids Res.">
        <title>The hologenome of Daphnia magna reveals possible DNA methylation and microbiome-mediated evolution of the host genome.</title>
        <authorList>
            <person name="Chaturvedi A."/>
            <person name="Li X."/>
            <person name="Dhandapani V."/>
            <person name="Marshall H."/>
            <person name="Kissane S."/>
            <person name="Cuenca-Cambronero M."/>
            <person name="Asole G."/>
            <person name="Calvet F."/>
            <person name="Ruiz-Romero M."/>
            <person name="Marangio P."/>
            <person name="Guigo R."/>
            <person name="Rago D."/>
            <person name="Mirbahai L."/>
            <person name="Eastwood N."/>
            <person name="Colbourne J.K."/>
            <person name="Zhou J."/>
            <person name="Mallon E."/>
            <person name="Orsini L."/>
        </authorList>
    </citation>
    <scope>NUCLEOTIDE SEQUENCE [LARGE SCALE GENOMIC DNA]</scope>
    <source>
        <strain evidence="7">LRV0_1</strain>
    </source>
</reference>
<dbReference type="PANTHER" id="PTHR13832">
    <property type="entry name" value="PROTEIN PHOSPHATASE 2C"/>
    <property type="match status" value="1"/>
</dbReference>
<feature type="region of interest" description="Disordered" evidence="5">
    <location>
        <begin position="134"/>
        <end position="162"/>
    </location>
</feature>
<name>A0ABR0AYM1_9CRUS</name>